<dbReference type="GO" id="GO:0035770">
    <property type="term" value="C:ribonucleoprotein granule"/>
    <property type="evidence" value="ECO:0007669"/>
    <property type="project" value="TreeGrafter"/>
</dbReference>
<dbReference type="SMART" id="SM00952">
    <property type="entry name" value="RAP"/>
    <property type="match status" value="1"/>
</dbReference>
<name>A0A835YCE7_9CHLO</name>
<evidence type="ECO:0000259" key="1">
    <source>
        <dbReference type="PROSITE" id="PS51286"/>
    </source>
</evidence>
<dbReference type="GO" id="GO:0003723">
    <property type="term" value="F:RNA binding"/>
    <property type="evidence" value="ECO:0007669"/>
    <property type="project" value="TreeGrafter"/>
</dbReference>
<dbReference type="PANTHER" id="PTHR21228">
    <property type="entry name" value="FAST LEU-RICH DOMAIN-CONTAINING"/>
    <property type="match status" value="1"/>
</dbReference>
<sequence length="669" mass="70811">MGETRRMNAATYRAAKLLQDSTRSADDTALCHRILDTLVAAYQTMLSDGLRFSNAVDAIIPLHACAKAGYWQRGFIEELLRRLSARGGALLRSNTSARKAAWSSPPPAQADGPISVDRDVADLWWSLSFAPPSVRSSVDLEHLLDASAEALLDLEDLDAEACSRILHACARLGLRNERLAQHLTARLGRTGAAEYGPALANAMRAIQALTALAGAGTSLPRSQLDADPEEAELAAELAAGREGRVEELGAPAVGFSPNARSEGIAQDELGEQSAAPGPAPGLLPLAQGERYLPLTLANVLQSCASLECADPSIIGPLAEAAGRAAPFMTPHSLANATRALAKLGFAEQGVYAALAEAAAQPGVMQGAKPRDWADLWYALTLVRHRPQTPHLLARTADAADGLRHGSSSPVCASLLWSLAVLRLYDERLVDALASRLAKLLGRSAGLVTGSHLCVSLWALAVMGPSALSRHSAAAQELLREVARRWEAGDRAGFLEENLFQLQQAQAELEALGDAELYGILGAREGAGRGTLLSETRVTASRQNEEGGSSSMESAVVAALEELQQQLSLGVIVAVQPGAPVGQARVADVLVGLADGRRVAVEVDGPSHFLASHPQNPRAVDGGTKLRNRQLERVLGAGNVLSVPWWEWNALKKKRARRAYLCGLLGLETA</sequence>
<gene>
    <name evidence="2" type="ORF">HYH03_002722</name>
</gene>
<dbReference type="GO" id="GO:0009507">
    <property type="term" value="C:chloroplast"/>
    <property type="evidence" value="ECO:0007669"/>
    <property type="project" value="GOC"/>
</dbReference>
<keyword evidence="3" id="KW-1185">Reference proteome</keyword>
<dbReference type="AlphaFoldDB" id="A0A835YCE7"/>
<dbReference type="PROSITE" id="PS51286">
    <property type="entry name" value="RAP"/>
    <property type="match status" value="1"/>
</dbReference>
<organism evidence="2 3">
    <name type="scientific">Edaphochlamys debaryana</name>
    <dbReference type="NCBI Taxonomy" id="47281"/>
    <lineage>
        <taxon>Eukaryota</taxon>
        <taxon>Viridiplantae</taxon>
        <taxon>Chlorophyta</taxon>
        <taxon>core chlorophytes</taxon>
        <taxon>Chlorophyceae</taxon>
        <taxon>CS clade</taxon>
        <taxon>Chlamydomonadales</taxon>
        <taxon>Chlamydomonadales incertae sedis</taxon>
        <taxon>Edaphochlamys</taxon>
    </lineage>
</organism>
<dbReference type="GO" id="GO:1901259">
    <property type="term" value="P:chloroplast rRNA processing"/>
    <property type="evidence" value="ECO:0007669"/>
    <property type="project" value="TreeGrafter"/>
</dbReference>
<dbReference type="OrthoDB" id="550635at2759"/>
<protein>
    <recommendedName>
        <fullName evidence="1">RAP domain-containing protein</fullName>
    </recommendedName>
</protein>
<comment type="caution">
    <text evidence="2">The sequence shown here is derived from an EMBL/GenBank/DDBJ whole genome shotgun (WGS) entry which is preliminary data.</text>
</comment>
<feature type="domain" description="RAP" evidence="1">
    <location>
        <begin position="598"/>
        <end position="662"/>
    </location>
</feature>
<dbReference type="Pfam" id="PF08373">
    <property type="entry name" value="RAP"/>
    <property type="match status" value="1"/>
</dbReference>
<proteinExistence type="predicted"/>
<evidence type="ECO:0000313" key="2">
    <source>
        <dbReference type="EMBL" id="KAG2499139.1"/>
    </source>
</evidence>
<reference evidence="2" key="1">
    <citation type="journal article" date="2020" name="bioRxiv">
        <title>Comparative genomics of Chlamydomonas.</title>
        <authorList>
            <person name="Craig R.J."/>
            <person name="Hasan A.R."/>
            <person name="Ness R.W."/>
            <person name="Keightley P.D."/>
        </authorList>
    </citation>
    <scope>NUCLEOTIDE SEQUENCE</scope>
    <source>
        <strain evidence="2">CCAP 11/70</strain>
    </source>
</reference>
<dbReference type="GO" id="GO:0000963">
    <property type="term" value="P:mitochondrial RNA processing"/>
    <property type="evidence" value="ECO:0007669"/>
    <property type="project" value="TreeGrafter"/>
</dbReference>
<dbReference type="EMBL" id="JAEHOE010000007">
    <property type="protein sequence ID" value="KAG2499139.1"/>
    <property type="molecule type" value="Genomic_DNA"/>
</dbReference>
<dbReference type="InterPro" id="IPR013584">
    <property type="entry name" value="RAP"/>
</dbReference>
<evidence type="ECO:0000313" key="3">
    <source>
        <dbReference type="Proteomes" id="UP000612055"/>
    </source>
</evidence>
<dbReference type="GO" id="GO:0005759">
    <property type="term" value="C:mitochondrial matrix"/>
    <property type="evidence" value="ECO:0007669"/>
    <property type="project" value="TreeGrafter"/>
</dbReference>
<dbReference type="PANTHER" id="PTHR21228:SF40">
    <property type="entry name" value="LD45607P"/>
    <property type="match status" value="1"/>
</dbReference>
<dbReference type="InterPro" id="IPR050870">
    <property type="entry name" value="FAST_kinase"/>
</dbReference>
<accession>A0A835YCE7</accession>
<dbReference type="GO" id="GO:0044528">
    <property type="term" value="P:regulation of mitochondrial mRNA stability"/>
    <property type="evidence" value="ECO:0007669"/>
    <property type="project" value="TreeGrafter"/>
</dbReference>
<dbReference type="Proteomes" id="UP000612055">
    <property type="component" value="Unassembled WGS sequence"/>
</dbReference>